<evidence type="ECO:0000259" key="3">
    <source>
        <dbReference type="Pfam" id="PF00849"/>
    </source>
</evidence>
<dbReference type="EMBL" id="MIGC01003192">
    <property type="protein sequence ID" value="PHJ19825.1"/>
    <property type="molecule type" value="Genomic_DNA"/>
</dbReference>
<feature type="compositionally biased region" description="Low complexity" evidence="2">
    <location>
        <begin position="1797"/>
        <end position="1809"/>
    </location>
</feature>
<feature type="compositionally biased region" description="Low complexity" evidence="2">
    <location>
        <begin position="2378"/>
        <end position="2388"/>
    </location>
</feature>
<accession>A0A2C6KUA6</accession>
<dbReference type="InterPro" id="IPR006145">
    <property type="entry name" value="PsdUridine_synth_RsuA/RluA"/>
</dbReference>
<feature type="compositionally biased region" description="Acidic residues" evidence="2">
    <location>
        <begin position="2496"/>
        <end position="2511"/>
    </location>
</feature>
<feature type="compositionally biased region" description="Basic residues" evidence="2">
    <location>
        <begin position="234"/>
        <end position="243"/>
    </location>
</feature>
<feature type="region of interest" description="Disordered" evidence="2">
    <location>
        <begin position="153"/>
        <end position="173"/>
    </location>
</feature>
<feature type="compositionally biased region" description="Basic and acidic residues" evidence="2">
    <location>
        <begin position="501"/>
        <end position="529"/>
    </location>
</feature>
<feature type="compositionally biased region" description="Polar residues" evidence="2">
    <location>
        <begin position="774"/>
        <end position="790"/>
    </location>
</feature>
<dbReference type="Proteomes" id="UP000221165">
    <property type="component" value="Unassembled WGS sequence"/>
</dbReference>
<feature type="compositionally biased region" description="Polar residues" evidence="2">
    <location>
        <begin position="1771"/>
        <end position="1789"/>
    </location>
</feature>
<feature type="region of interest" description="Disordered" evidence="2">
    <location>
        <begin position="2975"/>
        <end position="3131"/>
    </location>
</feature>
<feature type="compositionally biased region" description="Polar residues" evidence="2">
    <location>
        <begin position="2476"/>
        <end position="2485"/>
    </location>
</feature>
<comment type="caution">
    <text evidence="4">The sequence shown here is derived from an EMBL/GenBank/DDBJ whole genome shotgun (WGS) entry which is preliminary data.</text>
</comment>
<dbReference type="GO" id="GO:0000455">
    <property type="term" value="P:enzyme-directed rRNA pseudouridine synthesis"/>
    <property type="evidence" value="ECO:0007669"/>
    <property type="project" value="TreeGrafter"/>
</dbReference>
<dbReference type="InterPro" id="IPR050188">
    <property type="entry name" value="RluA_PseudoU_synthase"/>
</dbReference>
<feature type="compositionally biased region" description="Low complexity" evidence="2">
    <location>
        <begin position="2750"/>
        <end position="2799"/>
    </location>
</feature>
<dbReference type="GeneID" id="94429718"/>
<feature type="region of interest" description="Disordered" evidence="2">
    <location>
        <begin position="2750"/>
        <end position="2802"/>
    </location>
</feature>
<feature type="compositionally biased region" description="Gly residues" evidence="2">
    <location>
        <begin position="2993"/>
        <end position="3010"/>
    </location>
</feature>
<feature type="compositionally biased region" description="Pro residues" evidence="2">
    <location>
        <begin position="884"/>
        <end position="893"/>
    </location>
</feature>
<organism evidence="4 5">
    <name type="scientific">Cystoisospora suis</name>
    <dbReference type="NCBI Taxonomy" id="483139"/>
    <lineage>
        <taxon>Eukaryota</taxon>
        <taxon>Sar</taxon>
        <taxon>Alveolata</taxon>
        <taxon>Apicomplexa</taxon>
        <taxon>Conoidasida</taxon>
        <taxon>Coccidia</taxon>
        <taxon>Eucoccidiorida</taxon>
        <taxon>Eimeriorina</taxon>
        <taxon>Sarcocystidae</taxon>
        <taxon>Cystoisospora</taxon>
    </lineage>
</organism>
<feature type="region of interest" description="Disordered" evidence="2">
    <location>
        <begin position="477"/>
        <end position="540"/>
    </location>
</feature>
<feature type="region of interest" description="Disordered" evidence="2">
    <location>
        <begin position="1125"/>
        <end position="1150"/>
    </location>
</feature>
<feature type="compositionally biased region" description="Basic residues" evidence="2">
    <location>
        <begin position="1556"/>
        <end position="1568"/>
    </location>
</feature>
<reference evidence="4 5" key="1">
    <citation type="journal article" date="2017" name="Int. J. Parasitol.">
        <title>The genome of the protozoan parasite Cystoisospora suis and a reverse vaccinology approach to identify vaccine candidates.</title>
        <authorList>
            <person name="Palmieri N."/>
            <person name="Shrestha A."/>
            <person name="Ruttkowski B."/>
            <person name="Beck T."/>
            <person name="Vogl C."/>
            <person name="Tomley F."/>
            <person name="Blake D.P."/>
            <person name="Joachim A."/>
        </authorList>
    </citation>
    <scope>NUCLEOTIDE SEQUENCE [LARGE SCALE GENOMIC DNA]</scope>
    <source>
        <strain evidence="4 5">Wien I</strain>
    </source>
</reference>
<feature type="region of interest" description="Disordered" evidence="2">
    <location>
        <begin position="2495"/>
        <end position="2514"/>
    </location>
</feature>
<feature type="compositionally biased region" description="Polar residues" evidence="2">
    <location>
        <begin position="1661"/>
        <end position="1670"/>
    </location>
</feature>
<feature type="region of interest" description="Disordered" evidence="2">
    <location>
        <begin position="1548"/>
        <end position="1579"/>
    </location>
</feature>
<feature type="compositionally biased region" description="Polar residues" evidence="2">
    <location>
        <begin position="3047"/>
        <end position="3063"/>
    </location>
</feature>
<evidence type="ECO:0000313" key="5">
    <source>
        <dbReference type="Proteomes" id="UP000221165"/>
    </source>
</evidence>
<feature type="compositionally biased region" description="Polar residues" evidence="2">
    <location>
        <begin position="1847"/>
        <end position="1859"/>
    </location>
</feature>
<feature type="region of interest" description="Disordered" evidence="2">
    <location>
        <begin position="2330"/>
        <end position="2388"/>
    </location>
</feature>
<feature type="compositionally biased region" description="Polar residues" evidence="2">
    <location>
        <begin position="1027"/>
        <end position="1038"/>
    </location>
</feature>
<dbReference type="SUPFAM" id="SSF55120">
    <property type="entry name" value="Pseudouridine synthase"/>
    <property type="match status" value="1"/>
</dbReference>
<feature type="compositionally biased region" description="Low complexity" evidence="2">
    <location>
        <begin position="1136"/>
        <end position="1149"/>
    </location>
</feature>
<feature type="compositionally biased region" description="Gly residues" evidence="2">
    <location>
        <begin position="1051"/>
        <end position="1066"/>
    </location>
</feature>
<feature type="region of interest" description="Disordered" evidence="2">
    <location>
        <begin position="345"/>
        <end position="436"/>
    </location>
</feature>
<feature type="compositionally biased region" description="Gly residues" evidence="2">
    <location>
        <begin position="2465"/>
        <end position="2475"/>
    </location>
</feature>
<dbReference type="PANTHER" id="PTHR21600:SF87">
    <property type="entry name" value="RNA PSEUDOURIDYLATE SYNTHASE DOMAIN-CONTAINING PROTEIN 1"/>
    <property type="match status" value="1"/>
</dbReference>
<feature type="compositionally biased region" description="Low complexity" evidence="2">
    <location>
        <begin position="419"/>
        <end position="428"/>
    </location>
</feature>
<name>A0A2C6KUA6_9APIC</name>
<dbReference type="GO" id="GO:0003723">
    <property type="term" value="F:RNA binding"/>
    <property type="evidence" value="ECO:0007669"/>
    <property type="project" value="InterPro"/>
</dbReference>
<evidence type="ECO:0000313" key="4">
    <source>
        <dbReference type="EMBL" id="PHJ19825.1"/>
    </source>
</evidence>
<feature type="region of interest" description="Disordered" evidence="2">
    <location>
        <begin position="2402"/>
        <end position="2488"/>
    </location>
</feature>
<evidence type="ECO:0000256" key="2">
    <source>
        <dbReference type="SAM" id="MobiDB-lite"/>
    </source>
</evidence>
<protein>
    <submittedName>
        <fullName evidence="4">Rna pseudouridine synthase superfamily</fullName>
    </submittedName>
</protein>
<sequence>MHPGFAGTAAASTTSGTVNIGTVPPCKHDSCGGHLGLSLLQNPLSAVVTPWVPQTLAQQRRYMVLAPVVRWIFEAAVEKAVVLASGSPESMENHYWYVLRIQYLEKILLLELRHALCEVLADEWLEKYVGPHFSELLLSGAFQLDRGGVVLEEETKKEQGGGGKRKKKKSKADDDEEKLSAAVSFFFRDDEEGGTVAASAAGWERGGANSLRDAVLEADDKVVSNSAEKPPTEKKKKKSHAKQAKKEEKGKGEKTKSTGDGLKSNDLDSPLRFGHRQAAEVISRWARTHLSDNGRLIADELGRVLKDPLNRLVEKISTLRHEVEVLCREGRGRSFRYRAGQSDTDRFSAEGGAATAVVPPGESSGVEAVEEERNASLKHRSGQESLSGKLGLSDAGNAMTSFTEGVSSDRGDGSEDNGGDSSSFVGSAGSAGGGAGTMAELQQAVGDRLADLWACCRSCVMESEAILAEFTLQKFGGRAGGGRVMPRTRVNDSNIEEGREEENRIPRGNTKEEQTTERRNPPADFKNRSSDLGGDATQEDPSALLSCATDESLLLPPEFCPTGWERTVGSLPGILSGNIHAQFASAAAGSVAGGGRPPDGLDHLGCEFDIPVDETVELIAFLAEAFWLPDFRTMRRYLRDRKHLVFERVRPHELIRAYLAVTRPEVDLPALLRESGYDVLWCEAAFQPEDISAIWGDTSLPDVAAVQNACKGFYLPHAVSSVLMHLLVTALECRQETDSGSEAVGKKGKKKRGEGEAEGRKRGREGNHLAPAPTEQQLGSIKAATSTSVSEKADREEGHPISADVEAIIRAMEHDCPDLASSTSTAPAPPLPGSPEPGGVVTPPQASGSVPTERPEDSYVSSTNADVSKVRAASEGPTREILSPAPPLLPTHSPPQSVDLGNAAAPSVPIAPPKIPLTLPIPRAADSAPTGGSKAARKKARGSGFASAAAGDPAQLVPVLDQVLPRLSFDQRLAASADPAVFFLCPAASSSAYSSFAPSPKGGSGAAASTGGSAASPTTASGNNSSLSAGPQSISSEQLGMEGSSIAGVHPPGGNGSSGRSPGGNNGTANGAVNGNLCRRLRYHGLEIGLLLAEDLKGLEGFAIEDRLTPRARLVVRKAVPITGMSSSASTPANPGASPTNSSGTNSPSVLQESLSVQRLYWAFRKLLHSQIEERDVYGREDGNPPPGGSSSGTTTTAGGGGGKGAKNNVFESQQYQQQLSLLQEQGERELWWLPTPRDAFLLYALRPDPDPTRRGRRRFVYMDPLEDVESYVDTKRQWIDATAPDIMILLVAAPQRCCAEAAAWLKGNAVASTSSSSVGSVPSLILPPPALTFPLEDAEDFPLLVFKWFQAESVDLFCVGALVCDAKQQLQTYILDWLLPQVRARGYLTPLPPHTTKDDPESYLVLEECHVRTVQNIRRWSCAIRKINKQGGDIIIVQKKGLIESPASIRYRESSALIEKVRLYEVTHHHHHHCAAGVPGGPANGDFDLDALGSSSLPPLASTVSGDPGTGEFLLDGNPDLIPLLHGDAGSGAGGGIFSHLLEEGGDGEDGAAGGKKKKKKKQKKVLPRAAIPSNKKSVIARLAEDQRREETTLLKAAKDNQHEGDRDDLSLQAPSTTTTASSSSSSASISSSTGTGQEGKSKKKSKVAASSENEEGESMTGSKATSAVASKRSEEGGSALSEERGKDEREEDKENQSSNRKMGAGGSSSSAVSKTSIGSSKAVAGDGKTKSGVGSATSAGARTGRKAAGPSFSLSQTKTASFEDERPSLDSSRTPSVELPSGQQLTSVKGRGVGSLEEAARSLSSSAVQKKGKKSGDEKTLIKEIGGSPTFSTSGGITRKKDSGGMSSPLSSAHQTGTSSPPLSPASSTLSRGSFSSLITLPNSVQSRLSSSALQLLQKLADKQHSVTPSFLRETANVLLRDFLRRISRLYQETEEANKETLGQGGSQTSERKRGDDQSNTSGSSSGIGGGDGSASTASWLVSNGGGAGSVIADEVWECVEALETVCCSCFSTQQRPVFVKELQTLLEHEVVQQQDGDAEGMEERKTPKRGGDSVETKPGSSKASGSGPGTGKARRGSYCGVATPGKGASVSTEEASASDWRLAAFQRLFSFRRRAACELFALLSVARGGQIVTRKLVAQYCLAALDRPETSQNSSRALSSVATVIHMWMFLGPRLLCKLGDSQQGRRFVDAGLKKLFDFFQQRASSALQLQSQHPSFSSVSVFSSSTTSPSSNNSAGVLLPVPAPGELDCGSLIAWAAGVLLKVFHLSRSSQLALPRQTEVSNALQQIQLPSAFCSYTKPQSTSTAPSAWSAGAPLVPLIGENSQYSSGAGGGVHQSGSILGGTADGTQHEQKGAHYHGGQGVLDSTVQTGRSGGNPPLLLPPVTGGLSSGSVTFAGWTSASSPADSSSQGGRKSGMLDDSTAGKKGGARERKSPKHLAGSDGGCESPSSAMVSAVDASDGGRAGGRSGGTKGMSSPTSSTGLRGRLVAAIDEREDSEEEESVEEDESGATMVHQEQELLVGEQSVYGSGKALSKRTFKKAAPYVVEEGSTWMVLYKPAFWHCSGFGRDRPVFVPRVATAQELEEALAHISVEDMVTSGKIESFHLYMMKKYPRMETVRRWEEMECGLCHRTDLETSGSLLIAKTRRARESIFEQFRRRLVHKEYLLLCHGRLDKVYARIDHPIATRDFDSNRSKSHFSEVVGPDEGGDEALTEYQVVRVFGLRQPVHPKIQAAMTVAARLAANATSSGVSSSSSSTGSSGTSTTAGGGVTTSRSAPAATSSGSTKGASPSSSSSTNKKDFTYSQEFSFCRVRIHTGRTHQIRVHFRHIGHPLVGDTKYCDLYKCTVDRSWCARMFLHSAVLEFDNPDKVETQHVRVVCPLAAELLGALEHELVCLEDYSKITTDMIDRNGQIKKEHKHLIVQNSTEPPDGSVPGYTALSAVSSPSSRSSGPLSSSSPPLLPLVPSVSAVVGSNTATPGSPASASHTRGSTGGSNAGGASGGAGEGGTCSPPPVMRSSPAASAATVSGSASYENSKHTEGAPLSGSTPAGTSGILSSGVRSTERLHEEEDTTAKPPTPLLSDSHPDGSSPPSSPQASSRLAQPPPSNRSLSPPSPASTSRGTSSPCPVSSPFSSIFENLYSNAVVLETEARQQEGSQAAALASNEEQRKAVSSRTSLLSLVAEGDWSVGYCDRVDHSNAPRGGETSWSYREYAAGLAGLMHLPRKEEDLPSSCVRVFRLTSDGVTPRRRRSAALPGHDNSGACGRVSTWS</sequence>
<feature type="domain" description="Pseudouridine synthase RsuA/RluA-like" evidence="3">
    <location>
        <begin position="2558"/>
        <end position="2831"/>
    </location>
</feature>
<feature type="compositionally biased region" description="Polar residues" evidence="2">
    <location>
        <begin position="2977"/>
        <end position="2989"/>
    </location>
</feature>
<gene>
    <name evidence="4" type="ORF">CSUI_006344</name>
</gene>
<proteinExistence type="inferred from homology"/>
<dbReference type="CDD" id="cd02869">
    <property type="entry name" value="PseudoU_synth_RluA_like"/>
    <property type="match status" value="1"/>
</dbReference>
<feature type="region of interest" description="Disordered" evidence="2">
    <location>
        <begin position="818"/>
        <end position="939"/>
    </location>
</feature>
<feature type="region of interest" description="Disordered" evidence="2">
    <location>
        <begin position="221"/>
        <end position="270"/>
    </location>
</feature>
<feature type="region of interest" description="Disordered" evidence="2">
    <location>
        <begin position="2927"/>
        <end position="2962"/>
    </location>
</feature>
<dbReference type="OrthoDB" id="428753at2759"/>
<feature type="compositionally biased region" description="Low complexity" evidence="2">
    <location>
        <begin position="3082"/>
        <end position="3114"/>
    </location>
</feature>
<feature type="compositionally biased region" description="Basic and acidic residues" evidence="2">
    <location>
        <begin position="244"/>
        <end position="257"/>
    </location>
</feature>
<dbReference type="Pfam" id="PF00849">
    <property type="entry name" value="PseudoU_synth_2"/>
    <property type="match status" value="1"/>
</dbReference>
<dbReference type="RefSeq" id="XP_067921518.1">
    <property type="nucleotide sequence ID" value="XM_068066507.1"/>
</dbReference>
<dbReference type="InterPro" id="IPR020103">
    <property type="entry name" value="PsdUridine_synth_cat_dom_sf"/>
</dbReference>
<feature type="region of interest" description="Disordered" evidence="2">
    <location>
        <begin position="995"/>
        <end position="1068"/>
    </location>
</feature>
<feature type="region of interest" description="Disordered" evidence="2">
    <location>
        <begin position="3251"/>
        <end position="3273"/>
    </location>
</feature>
<dbReference type="Gene3D" id="3.30.2350.10">
    <property type="entry name" value="Pseudouridine synthase"/>
    <property type="match status" value="1"/>
</dbReference>
<feature type="compositionally biased region" description="Low complexity" evidence="2">
    <location>
        <begin position="995"/>
        <end position="1026"/>
    </location>
</feature>
<feature type="compositionally biased region" description="Low complexity" evidence="2">
    <location>
        <begin position="2403"/>
        <end position="2412"/>
    </location>
</feature>
<feature type="compositionally biased region" description="Low complexity" evidence="2">
    <location>
        <begin position="2059"/>
        <end position="2068"/>
    </location>
</feature>
<feature type="compositionally biased region" description="Basic and acidic residues" evidence="2">
    <location>
        <begin position="1597"/>
        <end position="1611"/>
    </location>
</feature>
<feature type="compositionally biased region" description="Low complexity" evidence="2">
    <location>
        <begin position="1617"/>
        <end position="1637"/>
    </location>
</feature>
<feature type="region of interest" description="Disordered" evidence="2">
    <location>
        <begin position="1937"/>
        <end position="1976"/>
    </location>
</feature>
<feature type="compositionally biased region" description="Low complexity" evidence="2">
    <location>
        <begin position="2450"/>
        <end position="2464"/>
    </location>
</feature>
<feature type="compositionally biased region" description="Low complexity" evidence="2">
    <location>
        <begin position="2942"/>
        <end position="2962"/>
    </location>
</feature>
<feature type="compositionally biased region" description="Low complexity" evidence="2">
    <location>
        <begin position="1860"/>
        <end position="1874"/>
    </location>
</feature>
<feature type="region of interest" description="Disordered" evidence="2">
    <location>
        <begin position="737"/>
        <end position="800"/>
    </location>
</feature>
<feature type="compositionally biased region" description="Basic and acidic residues" evidence="2">
    <location>
        <begin position="1673"/>
        <end position="1697"/>
    </location>
</feature>
<dbReference type="PANTHER" id="PTHR21600">
    <property type="entry name" value="MITOCHONDRIAL RNA PSEUDOURIDINE SYNTHASE"/>
    <property type="match status" value="1"/>
</dbReference>
<keyword evidence="5" id="KW-1185">Reference proteome</keyword>
<dbReference type="GO" id="GO:0009982">
    <property type="term" value="F:pseudouridine synthase activity"/>
    <property type="evidence" value="ECO:0007669"/>
    <property type="project" value="InterPro"/>
</dbReference>
<feature type="compositionally biased region" description="Basic and acidic residues" evidence="2">
    <location>
        <begin position="2044"/>
        <end position="2058"/>
    </location>
</feature>
<feature type="compositionally biased region" description="Low complexity" evidence="2">
    <location>
        <begin position="3020"/>
        <end position="3034"/>
    </location>
</feature>
<evidence type="ECO:0000256" key="1">
    <source>
        <dbReference type="ARBA" id="ARBA00010876"/>
    </source>
</evidence>
<feature type="region of interest" description="Disordered" evidence="2">
    <location>
        <begin position="1178"/>
        <end position="1208"/>
    </location>
</feature>
<feature type="compositionally biased region" description="Low complexity" evidence="2">
    <location>
        <begin position="1709"/>
        <end position="1723"/>
    </location>
</feature>
<feature type="compositionally biased region" description="Gly residues" evidence="2">
    <location>
        <begin position="2332"/>
        <end position="2348"/>
    </location>
</feature>
<dbReference type="VEuPathDB" id="ToxoDB:CSUI_006344"/>
<feature type="region of interest" description="Disordered" evidence="2">
    <location>
        <begin position="1597"/>
        <end position="1874"/>
    </location>
</feature>
<comment type="similarity">
    <text evidence="1">Belongs to the pseudouridine synthase RluA family.</text>
</comment>
<feature type="compositionally biased region" description="Basic and acidic residues" evidence="2">
    <location>
        <begin position="753"/>
        <end position="767"/>
    </location>
</feature>
<feature type="region of interest" description="Disordered" evidence="2">
    <location>
        <begin position="2033"/>
        <end position="2081"/>
    </location>
</feature>